<organism evidence="9">
    <name type="scientific">candidate division WOR-3 bacterium</name>
    <dbReference type="NCBI Taxonomy" id="2052148"/>
    <lineage>
        <taxon>Bacteria</taxon>
        <taxon>Bacteria division WOR-3</taxon>
    </lineage>
</organism>
<evidence type="ECO:0000256" key="2">
    <source>
        <dbReference type="ARBA" id="ARBA00022596"/>
    </source>
</evidence>
<comment type="caution">
    <text evidence="9">The sequence shown here is derived from an EMBL/GenBank/DDBJ whole genome shotgun (WGS) entry which is preliminary data.</text>
</comment>
<sequence length="222" mass="24611">MKIIKAKEGEVFDIELEESLLAKNRQLAEENRRVLDENGILAIDVMGSVGSGKTTLISHIVKRLKRKYRIACLAGDLTTTIDAENLKKAGAKVVQINTGKECHLDANLIRKALKELPLKNLDLIFIENVGNLICPAEFPLGSHKRVVVVSFSEGPFIIRKHPYIFLNADLVVINKKDLAQRMNVSFSQLQKEILTLKPKIKVLPTIAKRGIGVSEVIEGLGL</sequence>
<dbReference type="SUPFAM" id="SSF52540">
    <property type="entry name" value="P-loop containing nucleoside triphosphate hydrolases"/>
    <property type="match status" value="1"/>
</dbReference>
<evidence type="ECO:0000256" key="6">
    <source>
        <dbReference type="ARBA" id="ARBA00022833"/>
    </source>
</evidence>
<accession>A0A7C3YUT9</accession>
<dbReference type="PIRSF" id="PIRSF005624">
    <property type="entry name" value="Ni-bind_GTPase"/>
    <property type="match status" value="1"/>
</dbReference>
<dbReference type="InterPro" id="IPR004392">
    <property type="entry name" value="Hyd_mat_HypB"/>
</dbReference>
<reference evidence="9" key="1">
    <citation type="journal article" date="2020" name="mSystems">
        <title>Genome- and Community-Level Interaction Insights into Carbon Utilization and Element Cycling Functions of Hydrothermarchaeota in Hydrothermal Sediment.</title>
        <authorList>
            <person name="Zhou Z."/>
            <person name="Liu Y."/>
            <person name="Xu W."/>
            <person name="Pan J."/>
            <person name="Luo Z.H."/>
            <person name="Li M."/>
        </authorList>
    </citation>
    <scope>NUCLEOTIDE SEQUENCE [LARGE SCALE GENOMIC DNA]</scope>
    <source>
        <strain evidence="9">SpSt-906</strain>
    </source>
</reference>
<dbReference type="GO" id="GO:0051604">
    <property type="term" value="P:protein maturation"/>
    <property type="evidence" value="ECO:0007669"/>
    <property type="project" value="InterPro"/>
</dbReference>
<evidence type="ECO:0000256" key="4">
    <source>
        <dbReference type="ARBA" id="ARBA00022741"/>
    </source>
</evidence>
<dbReference type="InterPro" id="IPR027417">
    <property type="entry name" value="P-loop_NTPase"/>
</dbReference>
<evidence type="ECO:0000256" key="1">
    <source>
        <dbReference type="ARBA" id="ARBA00006211"/>
    </source>
</evidence>
<dbReference type="GO" id="GO:0003924">
    <property type="term" value="F:GTPase activity"/>
    <property type="evidence" value="ECO:0007669"/>
    <property type="project" value="InterPro"/>
</dbReference>
<dbReference type="GO" id="GO:0008270">
    <property type="term" value="F:zinc ion binding"/>
    <property type="evidence" value="ECO:0007669"/>
    <property type="project" value="TreeGrafter"/>
</dbReference>
<comment type="similarity">
    <text evidence="1">Belongs to the SIMIBI class G3E GTPase family. HypB/HupM subfamily.</text>
</comment>
<dbReference type="PANTHER" id="PTHR30134">
    <property type="entry name" value="HYDROGENASE PROTEIN ASSEMBLY PROTEIN, NICKEL CHAPERONE"/>
    <property type="match status" value="1"/>
</dbReference>
<keyword evidence="6" id="KW-0862">Zinc</keyword>
<evidence type="ECO:0000256" key="5">
    <source>
        <dbReference type="ARBA" id="ARBA00022801"/>
    </source>
</evidence>
<dbReference type="PANTHER" id="PTHR30134:SF2">
    <property type="entry name" value="HYDROGENASE MATURATION FACTOR HYPB"/>
    <property type="match status" value="1"/>
</dbReference>
<proteinExistence type="inferred from homology"/>
<keyword evidence="3" id="KW-0479">Metal-binding</keyword>
<evidence type="ECO:0000313" key="9">
    <source>
        <dbReference type="EMBL" id="HGE99475.1"/>
    </source>
</evidence>
<dbReference type="Gene3D" id="3.40.50.300">
    <property type="entry name" value="P-loop containing nucleotide triphosphate hydrolases"/>
    <property type="match status" value="1"/>
</dbReference>
<evidence type="ECO:0000256" key="7">
    <source>
        <dbReference type="ARBA" id="ARBA00023134"/>
    </source>
</evidence>
<evidence type="ECO:0000259" key="8">
    <source>
        <dbReference type="Pfam" id="PF02492"/>
    </source>
</evidence>
<keyword evidence="7" id="KW-0342">GTP-binding</keyword>
<dbReference type="NCBIfam" id="TIGR00073">
    <property type="entry name" value="hypB"/>
    <property type="match status" value="1"/>
</dbReference>
<dbReference type="GO" id="GO:0016151">
    <property type="term" value="F:nickel cation binding"/>
    <property type="evidence" value="ECO:0007669"/>
    <property type="project" value="InterPro"/>
</dbReference>
<dbReference type="GO" id="GO:0005525">
    <property type="term" value="F:GTP binding"/>
    <property type="evidence" value="ECO:0007669"/>
    <property type="project" value="UniProtKB-KW"/>
</dbReference>
<gene>
    <name evidence="9" type="primary">hypB</name>
    <name evidence="9" type="ORF">ENX07_05335</name>
</gene>
<dbReference type="EMBL" id="DTMQ01000037">
    <property type="protein sequence ID" value="HGE99475.1"/>
    <property type="molecule type" value="Genomic_DNA"/>
</dbReference>
<evidence type="ECO:0000256" key="3">
    <source>
        <dbReference type="ARBA" id="ARBA00022723"/>
    </source>
</evidence>
<keyword evidence="5" id="KW-0378">Hydrolase</keyword>
<dbReference type="Pfam" id="PF02492">
    <property type="entry name" value="cobW"/>
    <property type="match status" value="1"/>
</dbReference>
<dbReference type="InterPro" id="IPR003495">
    <property type="entry name" value="CobW/HypB/UreG_nucleotide-bd"/>
</dbReference>
<keyword evidence="4" id="KW-0547">Nucleotide-binding</keyword>
<name>A0A7C3YUT9_UNCW3</name>
<dbReference type="AlphaFoldDB" id="A0A7C3YUT9"/>
<keyword evidence="2" id="KW-0533">Nickel</keyword>
<feature type="domain" description="CobW/HypB/UreG nucleotide-binding" evidence="8">
    <location>
        <begin position="45"/>
        <end position="203"/>
    </location>
</feature>
<protein>
    <submittedName>
        <fullName evidence="9">Hydrogenase accessory protein HypB</fullName>
    </submittedName>
</protein>